<reference evidence="3" key="1">
    <citation type="journal article" date="2020" name="Stud. Mycol.">
        <title>101 Dothideomycetes genomes: a test case for predicting lifestyles and emergence of pathogens.</title>
        <authorList>
            <person name="Haridas S."/>
            <person name="Albert R."/>
            <person name="Binder M."/>
            <person name="Bloem J."/>
            <person name="Labutti K."/>
            <person name="Salamov A."/>
            <person name="Andreopoulos B."/>
            <person name="Baker S."/>
            <person name="Barry K."/>
            <person name="Bills G."/>
            <person name="Bluhm B."/>
            <person name="Cannon C."/>
            <person name="Castanera R."/>
            <person name="Culley D."/>
            <person name="Daum C."/>
            <person name="Ezra D."/>
            <person name="Gonzalez J."/>
            <person name="Henrissat B."/>
            <person name="Kuo A."/>
            <person name="Liang C."/>
            <person name="Lipzen A."/>
            <person name="Lutzoni F."/>
            <person name="Magnuson J."/>
            <person name="Mondo S."/>
            <person name="Nolan M."/>
            <person name="Ohm R."/>
            <person name="Pangilinan J."/>
            <person name="Park H.-J."/>
            <person name="Ramirez L."/>
            <person name="Alfaro M."/>
            <person name="Sun H."/>
            <person name="Tritt A."/>
            <person name="Yoshinaga Y."/>
            <person name="Zwiers L.-H."/>
            <person name="Turgeon B."/>
            <person name="Goodwin S."/>
            <person name="Spatafora J."/>
            <person name="Crous P."/>
            <person name="Grigoriev I."/>
        </authorList>
    </citation>
    <scope>NUCLEOTIDE SEQUENCE</scope>
    <source>
        <strain evidence="3">CBS 125425</strain>
    </source>
</reference>
<keyword evidence="2" id="KW-0732">Signal</keyword>
<feature type="signal peptide" evidence="2">
    <location>
        <begin position="1"/>
        <end position="16"/>
    </location>
</feature>
<gene>
    <name evidence="3" type="ORF">EJ04DRAFT_604666</name>
</gene>
<evidence type="ECO:0000313" key="4">
    <source>
        <dbReference type="Proteomes" id="UP000799444"/>
    </source>
</evidence>
<dbReference type="OrthoDB" id="3799381at2759"/>
<evidence type="ECO:0000313" key="3">
    <source>
        <dbReference type="EMBL" id="KAF2740000.1"/>
    </source>
</evidence>
<dbReference type="Proteomes" id="UP000799444">
    <property type="component" value="Unassembled WGS sequence"/>
</dbReference>
<keyword evidence="4" id="KW-1185">Reference proteome</keyword>
<organism evidence="3 4">
    <name type="scientific">Polyplosphaeria fusca</name>
    <dbReference type="NCBI Taxonomy" id="682080"/>
    <lineage>
        <taxon>Eukaryota</taxon>
        <taxon>Fungi</taxon>
        <taxon>Dikarya</taxon>
        <taxon>Ascomycota</taxon>
        <taxon>Pezizomycotina</taxon>
        <taxon>Dothideomycetes</taxon>
        <taxon>Pleosporomycetidae</taxon>
        <taxon>Pleosporales</taxon>
        <taxon>Tetraplosphaeriaceae</taxon>
        <taxon>Polyplosphaeria</taxon>
    </lineage>
</organism>
<feature type="compositionally biased region" description="Pro residues" evidence="1">
    <location>
        <begin position="142"/>
        <end position="153"/>
    </location>
</feature>
<evidence type="ECO:0000256" key="2">
    <source>
        <dbReference type="SAM" id="SignalP"/>
    </source>
</evidence>
<feature type="compositionally biased region" description="Polar residues" evidence="1">
    <location>
        <begin position="88"/>
        <end position="115"/>
    </location>
</feature>
<protein>
    <submittedName>
        <fullName evidence="3">Uncharacterized protein</fullName>
    </submittedName>
</protein>
<dbReference type="EMBL" id="ML996102">
    <property type="protein sequence ID" value="KAF2740000.1"/>
    <property type="molecule type" value="Genomic_DNA"/>
</dbReference>
<evidence type="ECO:0000256" key="1">
    <source>
        <dbReference type="SAM" id="MobiDB-lite"/>
    </source>
</evidence>
<feature type="region of interest" description="Disordered" evidence="1">
    <location>
        <begin position="88"/>
        <end position="154"/>
    </location>
</feature>
<accession>A0A9P4R8E7</accession>
<sequence length="310" mass="33224">MKVFLSIFTLFPLTTASPIREYKHDGPSDAPAGTNSANALSIMVANWVSPWSDDDRSEIMSHVPNWKYCPLYSVNCKICPRDRRCQELSANPNPSSDRPNLETHPTVSIPSSLSDTPEVPTYGEPDALAGEQLGHSWRVPKPKPGPRINPRPSPVATFSPLSVVEKASRCPLHGCSKISDCGLNAKCVRGYCACKRGFKTSEANAAMGMLAPDLMAVFVSKRVDCDETCGDRTCGVEKYVNRCFDRKGGARNGMSTSTAASRATEVPSFAAGTDVLEAGGMANQGTGIVQKPGVDDGVGVTILHMELSDN</sequence>
<feature type="chain" id="PRO_5040193445" evidence="2">
    <location>
        <begin position="17"/>
        <end position="310"/>
    </location>
</feature>
<name>A0A9P4R8E7_9PLEO</name>
<comment type="caution">
    <text evidence="3">The sequence shown here is derived from an EMBL/GenBank/DDBJ whole genome shotgun (WGS) entry which is preliminary data.</text>
</comment>
<proteinExistence type="predicted"/>
<dbReference type="AlphaFoldDB" id="A0A9P4R8E7"/>